<dbReference type="EMBL" id="JACGWN010000013">
    <property type="protein sequence ID" value="KAL0410920.1"/>
    <property type="molecule type" value="Genomic_DNA"/>
</dbReference>
<evidence type="ECO:0000313" key="1">
    <source>
        <dbReference type="EMBL" id="KAL0410920.1"/>
    </source>
</evidence>
<dbReference type="AlphaFoldDB" id="A0AAW2U0U6"/>
<name>A0AAW2U0U6_9LAMI</name>
<gene>
    <name evidence="1" type="ORF">Slati_3681700</name>
</gene>
<comment type="caution">
    <text evidence="1">The sequence shown here is derived from an EMBL/GenBank/DDBJ whole genome shotgun (WGS) entry which is preliminary data.</text>
</comment>
<reference evidence="1" key="2">
    <citation type="journal article" date="2024" name="Plant">
        <title>Genomic evolution and insights into agronomic trait innovations of Sesamum species.</title>
        <authorList>
            <person name="Miao H."/>
            <person name="Wang L."/>
            <person name="Qu L."/>
            <person name="Liu H."/>
            <person name="Sun Y."/>
            <person name="Le M."/>
            <person name="Wang Q."/>
            <person name="Wei S."/>
            <person name="Zheng Y."/>
            <person name="Lin W."/>
            <person name="Duan Y."/>
            <person name="Cao H."/>
            <person name="Xiong S."/>
            <person name="Wang X."/>
            <person name="Wei L."/>
            <person name="Li C."/>
            <person name="Ma Q."/>
            <person name="Ju M."/>
            <person name="Zhao R."/>
            <person name="Li G."/>
            <person name="Mu C."/>
            <person name="Tian Q."/>
            <person name="Mei H."/>
            <person name="Zhang T."/>
            <person name="Gao T."/>
            <person name="Zhang H."/>
        </authorList>
    </citation>
    <scope>NUCLEOTIDE SEQUENCE</scope>
    <source>
        <strain evidence="1">KEN1</strain>
    </source>
</reference>
<protein>
    <submittedName>
        <fullName evidence="1">Uncharacterized protein</fullName>
    </submittedName>
</protein>
<organism evidence="1">
    <name type="scientific">Sesamum latifolium</name>
    <dbReference type="NCBI Taxonomy" id="2727402"/>
    <lineage>
        <taxon>Eukaryota</taxon>
        <taxon>Viridiplantae</taxon>
        <taxon>Streptophyta</taxon>
        <taxon>Embryophyta</taxon>
        <taxon>Tracheophyta</taxon>
        <taxon>Spermatophyta</taxon>
        <taxon>Magnoliopsida</taxon>
        <taxon>eudicotyledons</taxon>
        <taxon>Gunneridae</taxon>
        <taxon>Pentapetalae</taxon>
        <taxon>asterids</taxon>
        <taxon>lamiids</taxon>
        <taxon>Lamiales</taxon>
        <taxon>Pedaliaceae</taxon>
        <taxon>Sesamum</taxon>
    </lineage>
</organism>
<accession>A0AAW2U0U6</accession>
<proteinExistence type="predicted"/>
<reference evidence="1" key="1">
    <citation type="submission" date="2020-06" db="EMBL/GenBank/DDBJ databases">
        <authorList>
            <person name="Li T."/>
            <person name="Hu X."/>
            <person name="Zhang T."/>
            <person name="Song X."/>
            <person name="Zhang H."/>
            <person name="Dai N."/>
            <person name="Sheng W."/>
            <person name="Hou X."/>
            <person name="Wei L."/>
        </authorList>
    </citation>
    <scope>NUCLEOTIDE SEQUENCE</scope>
    <source>
        <strain evidence="1">KEN1</strain>
        <tissue evidence="1">Leaf</tissue>
    </source>
</reference>
<sequence length="79" mass="8833">MSSVALNFLKSPRFCGQSGELCPFAPQVQQLQPLKLSLAWVWARLKVLLVRVCPVDLASVRLDPWEEALDVRISDLVAN</sequence>